<organism evidence="1">
    <name type="scientific">Wuchereria bancrofti</name>
    <dbReference type="NCBI Taxonomy" id="6293"/>
    <lineage>
        <taxon>Eukaryota</taxon>
        <taxon>Metazoa</taxon>
        <taxon>Ecdysozoa</taxon>
        <taxon>Nematoda</taxon>
        <taxon>Chromadorea</taxon>
        <taxon>Rhabditida</taxon>
        <taxon>Spirurina</taxon>
        <taxon>Spiruromorpha</taxon>
        <taxon>Filarioidea</taxon>
        <taxon>Onchocercidae</taxon>
        <taxon>Wuchereria</taxon>
    </lineage>
</organism>
<dbReference type="WBParaSite" id="maker-PairedContig_3699-snap-gene-0.1-mRNA-1">
    <property type="protein sequence ID" value="maker-PairedContig_3699-snap-gene-0.1-mRNA-1"/>
    <property type="gene ID" value="maker-PairedContig_3699-snap-gene-0.1"/>
</dbReference>
<accession>A0A1I8EP58</accession>
<protein>
    <submittedName>
        <fullName evidence="1">Uncharacterized protein</fullName>
    </submittedName>
</protein>
<proteinExistence type="predicted"/>
<sequence>MMMTVHGMETQMSSYLEQAQMKHVMNEAKQQNKIEKNEAERQKWLKIKKKPKRRRVLVKIEKDGKPIIQQSEGTLQISIDRDTEEADEKFAQSVAEEIKTLTIDEFQMAPRQIGIKIWQYPWLCCANWFAHRKLMKEYRNWQADKMKYGDFVEAIRATCPDEKIEFPVGFVECSKVQFKLEQK</sequence>
<dbReference type="AlphaFoldDB" id="A0A1I8EP58"/>
<reference evidence="1" key="1">
    <citation type="submission" date="2016-11" db="UniProtKB">
        <authorList>
            <consortium name="WormBaseParasite"/>
        </authorList>
    </citation>
    <scope>IDENTIFICATION</scope>
    <source>
        <strain evidence="1">pt0022</strain>
    </source>
</reference>
<name>A0A1I8EP58_WUCBA</name>
<evidence type="ECO:0000313" key="1">
    <source>
        <dbReference type="WBParaSite" id="maker-PairedContig_3699-snap-gene-0.1-mRNA-1"/>
    </source>
</evidence>